<evidence type="ECO:0000313" key="2">
    <source>
        <dbReference type="EMBL" id="MDH5829255.1"/>
    </source>
</evidence>
<proteinExistence type="predicted"/>
<dbReference type="Gene3D" id="2.60.40.3440">
    <property type="match status" value="1"/>
</dbReference>
<name>A0ABT6JEZ0_9GAMM</name>
<dbReference type="Pfam" id="PF17963">
    <property type="entry name" value="Big_9"/>
    <property type="match status" value="1"/>
</dbReference>
<dbReference type="SUPFAM" id="SSF50969">
    <property type="entry name" value="YVTN repeat-like/Quinoprotein amine dehydrogenase"/>
    <property type="match status" value="1"/>
</dbReference>
<keyword evidence="1" id="KW-0732">Signal</keyword>
<accession>A0ABT6JEZ0</accession>
<evidence type="ECO:0000256" key="1">
    <source>
        <dbReference type="SAM" id="SignalP"/>
    </source>
</evidence>
<dbReference type="RefSeq" id="WP_280599319.1">
    <property type="nucleotide sequence ID" value="NZ_JARXRN010000016.1"/>
</dbReference>
<dbReference type="InterPro" id="IPR015943">
    <property type="entry name" value="WD40/YVTN_repeat-like_dom_sf"/>
</dbReference>
<reference evidence="2 3" key="1">
    <citation type="submission" date="2023-04" db="EMBL/GenBank/DDBJ databases">
        <title>Luteimonas sp. M1R5S18.</title>
        <authorList>
            <person name="Sun J.-Q."/>
        </authorList>
    </citation>
    <scope>NUCLEOTIDE SEQUENCE [LARGE SCALE GENOMIC DNA]</scope>
    <source>
        <strain evidence="2 3">M1R5S18</strain>
    </source>
</reference>
<protein>
    <submittedName>
        <fullName evidence="2">Ig-like domain-containing protein</fullName>
    </submittedName>
</protein>
<sequence length="427" mass="46661">MKRFCLAMLLLVLASSVHALPVEGQYVLSQNRTDMVHDARRGIIYIANGPQVRRYQISTRKFLPALTLNANSRAKALDISADGSTLAVADDSSSAGDPWSGTGNVWIFKINLTTLAKTRWLFPRAYGESGTYSVAFTSDDAVLVTSTLAGSGWVPLRRLSRQGTYRELGTVRQDTMLRATGDRDTIAFAEANISDGRWGLYDVPTGELVRREGYEDGTSWGNYEIASDRLGGQFAIPTYGGTYIYDAEYRLITRIGEYAGPQPVGVAYHPVENEIYLPWLGSGEVRVYSSTSLQHLRSINVAGAFEYTGNWGFVSGRTRLSADGSLLMVTVPNGMRYLRMYAPLTAKNVQARVAPGVASAIQLAGSIGNKGLLRYTLHQGPGNGTARVYGSRVSYQPRPGFTGTDRFVYRVHYGEATTTAAVDILVE</sequence>
<dbReference type="InterPro" id="IPR011044">
    <property type="entry name" value="Quino_amine_DH_bsu"/>
</dbReference>
<keyword evidence="3" id="KW-1185">Reference proteome</keyword>
<organism evidence="2 3">
    <name type="scientific">Luteimonas rhizosphaericola</name>
    <dbReference type="NCBI Taxonomy" id="3042024"/>
    <lineage>
        <taxon>Bacteria</taxon>
        <taxon>Pseudomonadati</taxon>
        <taxon>Pseudomonadota</taxon>
        <taxon>Gammaproteobacteria</taxon>
        <taxon>Lysobacterales</taxon>
        <taxon>Lysobacteraceae</taxon>
        <taxon>Luteimonas</taxon>
    </lineage>
</organism>
<gene>
    <name evidence="2" type="ORF">QFW80_01805</name>
</gene>
<dbReference type="Proteomes" id="UP001156831">
    <property type="component" value="Unassembled WGS sequence"/>
</dbReference>
<dbReference type="EMBL" id="JARXRN010000016">
    <property type="protein sequence ID" value="MDH5829255.1"/>
    <property type="molecule type" value="Genomic_DNA"/>
</dbReference>
<evidence type="ECO:0000313" key="3">
    <source>
        <dbReference type="Proteomes" id="UP001156831"/>
    </source>
</evidence>
<feature type="signal peptide" evidence="1">
    <location>
        <begin position="1"/>
        <end position="19"/>
    </location>
</feature>
<comment type="caution">
    <text evidence="2">The sequence shown here is derived from an EMBL/GenBank/DDBJ whole genome shotgun (WGS) entry which is preliminary data.</text>
</comment>
<dbReference type="Gene3D" id="2.130.10.10">
    <property type="entry name" value="YVTN repeat-like/Quinoprotein amine dehydrogenase"/>
    <property type="match status" value="1"/>
</dbReference>
<feature type="chain" id="PRO_5045289454" evidence="1">
    <location>
        <begin position="20"/>
        <end position="427"/>
    </location>
</feature>